<evidence type="ECO:0000313" key="3">
    <source>
        <dbReference type="Proteomes" id="UP000051952"/>
    </source>
</evidence>
<dbReference type="VEuPathDB" id="TriTrypDB:BSAL_92130"/>
<feature type="region of interest" description="Disordered" evidence="1">
    <location>
        <begin position="799"/>
        <end position="824"/>
    </location>
</feature>
<keyword evidence="3" id="KW-1185">Reference proteome</keyword>
<dbReference type="EMBL" id="CYKH01001262">
    <property type="protein sequence ID" value="CUG86238.1"/>
    <property type="molecule type" value="Genomic_DNA"/>
</dbReference>
<organism evidence="2 3">
    <name type="scientific">Bodo saltans</name>
    <name type="common">Flagellated protozoan</name>
    <dbReference type="NCBI Taxonomy" id="75058"/>
    <lineage>
        <taxon>Eukaryota</taxon>
        <taxon>Discoba</taxon>
        <taxon>Euglenozoa</taxon>
        <taxon>Kinetoplastea</taxon>
        <taxon>Metakinetoplastina</taxon>
        <taxon>Eubodonida</taxon>
        <taxon>Bodonidae</taxon>
        <taxon>Bodo</taxon>
    </lineage>
</organism>
<feature type="compositionally biased region" description="Low complexity" evidence="1">
    <location>
        <begin position="628"/>
        <end position="654"/>
    </location>
</feature>
<feature type="region of interest" description="Disordered" evidence="1">
    <location>
        <begin position="1390"/>
        <end position="1409"/>
    </location>
</feature>
<dbReference type="OrthoDB" id="79603at2759"/>
<evidence type="ECO:0000256" key="1">
    <source>
        <dbReference type="SAM" id="MobiDB-lite"/>
    </source>
</evidence>
<name>A0A0S4JD60_BODSA</name>
<dbReference type="Proteomes" id="UP000051952">
    <property type="component" value="Unassembled WGS sequence"/>
</dbReference>
<reference evidence="3" key="1">
    <citation type="submission" date="2015-09" db="EMBL/GenBank/DDBJ databases">
        <authorList>
            <consortium name="Pathogen Informatics"/>
        </authorList>
    </citation>
    <scope>NUCLEOTIDE SEQUENCE [LARGE SCALE GENOMIC DNA]</scope>
    <source>
        <strain evidence="3">Lake Konstanz</strain>
    </source>
</reference>
<feature type="region of interest" description="Disordered" evidence="1">
    <location>
        <begin position="628"/>
        <end position="655"/>
    </location>
</feature>
<dbReference type="PANTHER" id="PTHR37743:SF1">
    <property type="entry name" value="ARM REPEAT SUPERFAMILY PROTEIN"/>
    <property type="match status" value="1"/>
</dbReference>
<gene>
    <name evidence="2" type="ORF">BSAL_92130</name>
</gene>
<feature type="compositionally biased region" description="Low complexity" evidence="1">
    <location>
        <begin position="1390"/>
        <end position="1400"/>
    </location>
</feature>
<protein>
    <submittedName>
        <fullName evidence="2">Uncharacterized protein</fullName>
    </submittedName>
</protein>
<proteinExistence type="predicted"/>
<evidence type="ECO:0000313" key="2">
    <source>
        <dbReference type="EMBL" id="CUG86238.1"/>
    </source>
</evidence>
<sequence length="1526" mass="164627">MFSSSALLGQPLDVISWQAAWDTLCQKNVTSDDEMHDYSLSQAYRSLAHAFFTDPPGPTSSKASPTATLAGHGVLRLLSLSTLHSPAQRSTAVFIFVKLLVEEGSAHGESNRVPEVSSHMPQWIVSYAQVCLSRVSSSSTNQNVLADQRKLSTGLAILLREGCVCLSNTARAQGTFICSMLPELIRNVVDVVHPLLASLAEGLDDEMNRRISGEQQADASIGIASPPTRRTVECNLTLLVLCHLMLEDVVTADTASANNSNNVADKEGNKKRMVVVDTSLGPLMWEVERTFTKAMMRHEQWLRESALRAKRSFRASHEQKSETVVTQQQQAVISEELAASLLFAETERWALADLTKLWSVEVVEPLRRQYEDLGAALLANQRGFSNVDTKDAVHIRSAQWGLTMRLCVLTTSVARGLVDPFVNSNSVLVHRSQMSNEDQDQVHQEVVKGLVGQVSHHVAQLEVAETPHQALVARMTMLSVASMLFFSFPMEAQQEQLWSSCCSSSRGPKKNFTEMFHQALLMRPLHFRDVVVVRLATLVSSSILHSVAGSARYNAVDIGGEELLELMRSGRDDGASRGAVQMVAMACMTRPHATIPSLFKMLDDKSNKAARDNALDVLDCLPRLLTASSPSSASPSVRESNNTAASTTACESSSVRGGDVMLNRAKRVRRSQEDRLAEVIRILGNHLLMSLGQDEELHHRQHAAALFAMMDPSDVVRPLVVMQLKRDTAGKRRDAATRALAAVLSSGGLRKSNVTDDGAHHQDARLSGVLEFLSTCRSLIAEKLEEELNKTSTAVGHNIAADGGPSSAAALDTASSEPAAQKAPTTPADIFMMASLQQMSDTVEPAATDVLLSPDEVSSPQSSSDLSKRLLLIVSSTVQQWAAALLMPSSSDALPIETSSGLLVAVLKGTLDIGQCDASSSNSSGSAVVDAAHQLAIRAATSMIVGAMTHFVPNDTNINRCEALEQRASTVCGILCVFLGNVITALSQAPTTAVTTTAAHGRHQQQITFQCLFSLLCLKAIPSSIFHFDECSDHAFALVSTLVRFLTELDRVLGAAGPHTVDAVRKILLELLCKLPPHVVLPILRSEASFFMDTVVDVQVVSAAPSSSPAASSVSLAASAVSYRAYLFVLQHQTVVETKLSFDLPTPLDHPSSATAVRRRRLQETLEEELGRFMVPMVAKVLLWYMRCMSTNDRTSSMTNTASYSTQRRHLGDESCTKLWLSGIDALALLFVVNLRNDSVQQNDDQEGAAAAVATKVWKLVFTSVMAPLSWDHATLRAALLNPIAPPTSSNAGEDASKPPALLEVINSAWLTILQASVKIVVQQETVSRGWVQQWARAVLPRIINAANALVAARGDSGTVNSAASATVAAVRRLIAPMFALVVLRPPQHPAAAAAPPSSSTEEEDEGRLLSLDPEDEAALLDFSTGCLGYEAEPLIQFEGIKLAAACIGRLPQRALLEKHHQQSRHHDGATSNLAGTFGVQAVIGTTTRIDVMMARLSKMAMMHPIAEARQLAEQVVGMLAPSASQ</sequence>
<dbReference type="PANTHER" id="PTHR37743">
    <property type="entry name" value="ARM REPEAT SUPERFAMILY PROTEIN"/>
    <property type="match status" value="1"/>
</dbReference>
<accession>A0A0S4JD60</accession>